<dbReference type="Proteomes" id="UP001205906">
    <property type="component" value="Unassembled WGS sequence"/>
</dbReference>
<evidence type="ECO:0000313" key="3">
    <source>
        <dbReference type="Proteomes" id="UP001205906"/>
    </source>
</evidence>
<feature type="compositionally biased region" description="Polar residues" evidence="1">
    <location>
        <begin position="1"/>
        <end position="10"/>
    </location>
</feature>
<evidence type="ECO:0000256" key="1">
    <source>
        <dbReference type="SAM" id="MobiDB-lite"/>
    </source>
</evidence>
<feature type="region of interest" description="Disordered" evidence="1">
    <location>
        <begin position="1"/>
        <end position="21"/>
    </location>
</feature>
<keyword evidence="3" id="KW-1185">Reference proteome</keyword>
<dbReference type="EMBL" id="JAMXQS010000001">
    <property type="protein sequence ID" value="MCO6048626.1"/>
    <property type="molecule type" value="Genomic_DNA"/>
</dbReference>
<evidence type="ECO:0000313" key="2">
    <source>
        <dbReference type="EMBL" id="MCO6048626.1"/>
    </source>
</evidence>
<accession>A0ABT1C1C0</accession>
<sequence length="56" mass="6242">MSAQIISFTPRSPRPKPQAGPGEIVFFLGVRYERYDGDEAQPVRVEPADARRSGTH</sequence>
<gene>
    <name evidence="2" type="ORF">NGM99_02325</name>
</gene>
<name>A0ABT1C1C0_9HYPH</name>
<organism evidence="2 3">
    <name type="scientific">Mesorhizobium liriopis</name>
    <dbReference type="NCBI Taxonomy" id="2953882"/>
    <lineage>
        <taxon>Bacteria</taxon>
        <taxon>Pseudomonadati</taxon>
        <taxon>Pseudomonadota</taxon>
        <taxon>Alphaproteobacteria</taxon>
        <taxon>Hyphomicrobiales</taxon>
        <taxon>Phyllobacteriaceae</taxon>
        <taxon>Mesorhizobium</taxon>
    </lineage>
</organism>
<proteinExistence type="predicted"/>
<comment type="caution">
    <text evidence="2">The sequence shown here is derived from an EMBL/GenBank/DDBJ whole genome shotgun (WGS) entry which is preliminary data.</text>
</comment>
<reference evidence="2 3" key="1">
    <citation type="submission" date="2022-06" db="EMBL/GenBank/DDBJ databases">
        <title>Mesorhizobium sp. strain RP14 Genome sequencing and assembly.</title>
        <authorList>
            <person name="Kim I."/>
        </authorList>
    </citation>
    <scope>NUCLEOTIDE SEQUENCE [LARGE SCALE GENOMIC DNA]</scope>
    <source>
        <strain evidence="3">RP14(2022)</strain>
    </source>
</reference>
<protein>
    <submittedName>
        <fullName evidence="2">Uncharacterized protein</fullName>
    </submittedName>
</protein>
<dbReference type="RefSeq" id="WP_252815530.1">
    <property type="nucleotide sequence ID" value="NZ_JAMXQS010000001.1"/>
</dbReference>